<keyword evidence="4" id="KW-1185">Reference proteome</keyword>
<proteinExistence type="inferred from homology"/>
<evidence type="ECO:0000259" key="2">
    <source>
        <dbReference type="PROSITE" id="PS50011"/>
    </source>
</evidence>
<dbReference type="GO" id="GO:0005524">
    <property type="term" value="F:ATP binding"/>
    <property type="evidence" value="ECO:0007669"/>
    <property type="project" value="InterPro"/>
</dbReference>
<dbReference type="PANTHER" id="PTHR48014">
    <property type="entry name" value="SERINE/THREONINE-PROTEIN KINASE FRAY2"/>
    <property type="match status" value="1"/>
</dbReference>
<gene>
    <name evidence="3" type="ORF">MTR67_036144</name>
</gene>
<evidence type="ECO:0000313" key="4">
    <source>
        <dbReference type="Proteomes" id="UP001234989"/>
    </source>
</evidence>
<dbReference type="SUPFAM" id="SSF56112">
    <property type="entry name" value="Protein kinase-like (PK-like)"/>
    <property type="match status" value="1"/>
</dbReference>
<organism evidence="3 4">
    <name type="scientific">Solanum verrucosum</name>
    <dbReference type="NCBI Taxonomy" id="315347"/>
    <lineage>
        <taxon>Eukaryota</taxon>
        <taxon>Viridiplantae</taxon>
        <taxon>Streptophyta</taxon>
        <taxon>Embryophyta</taxon>
        <taxon>Tracheophyta</taxon>
        <taxon>Spermatophyta</taxon>
        <taxon>Magnoliopsida</taxon>
        <taxon>eudicotyledons</taxon>
        <taxon>Gunneridae</taxon>
        <taxon>Pentapetalae</taxon>
        <taxon>asterids</taxon>
        <taxon>lamiids</taxon>
        <taxon>Solanales</taxon>
        <taxon>Solanaceae</taxon>
        <taxon>Solanoideae</taxon>
        <taxon>Solaneae</taxon>
        <taxon>Solanum</taxon>
    </lineage>
</organism>
<dbReference type="Proteomes" id="UP001234989">
    <property type="component" value="Chromosome 8"/>
</dbReference>
<accession>A0AAF0UBH3</accession>
<dbReference type="InterPro" id="IPR047173">
    <property type="entry name" value="STRAD_A/B-like"/>
</dbReference>
<name>A0AAF0UBH3_SOLVR</name>
<dbReference type="GO" id="GO:0043539">
    <property type="term" value="F:protein serine/threonine kinase activator activity"/>
    <property type="evidence" value="ECO:0007669"/>
    <property type="project" value="InterPro"/>
</dbReference>
<dbReference type="Gene3D" id="1.10.510.10">
    <property type="entry name" value="Transferase(Phosphotransferase) domain 1"/>
    <property type="match status" value="1"/>
</dbReference>
<dbReference type="PROSITE" id="PS50011">
    <property type="entry name" value="PROTEIN_KINASE_DOM"/>
    <property type="match status" value="1"/>
</dbReference>
<evidence type="ECO:0000256" key="1">
    <source>
        <dbReference type="ARBA" id="ARBA00008874"/>
    </source>
</evidence>
<dbReference type="InterPro" id="IPR000719">
    <property type="entry name" value="Prot_kinase_dom"/>
</dbReference>
<dbReference type="InterPro" id="IPR011009">
    <property type="entry name" value="Kinase-like_dom_sf"/>
</dbReference>
<sequence>MLRSLELLLRWNLRLEDLHISYPVSLFFLVNCLRNVGGLVLLMVVTEEYVVGDDVFVVVDGSASYDDGVVDSGGGGGSDYIDGSGGGGSDGKGDWPGWPNGLPILTALPSHIVDVWLIGIALLELTYVTIQVSNPKEFNALIKKLKLVKKFPSRLEHLLEGTVAEKSARKMKMKKVGECFKPNLKIVKHEEEGIFSDEFEELILDCLSRNPKKRPTISELLKRPIFINVRSLKWFQMRALHAKKSRFHE</sequence>
<comment type="similarity">
    <text evidence="1">Belongs to the protein kinase superfamily. STE Ser/Thr protein kinase family. STE20 subfamily.</text>
</comment>
<feature type="domain" description="Protein kinase" evidence="2">
    <location>
        <begin position="1"/>
        <end position="226"/>
    </location>
</feature>
<dbReference type="PANTHER" id="PTHR48014:SF3">
    <property type="entry name" value="PROTEIN KINASE DOMAIN-CONTAINING PROTEIN"/>
    <property type="match status" value="1"/>
</dbReference>
<dbReference type="EMBL" id="CP133619">
    <property type="protein sequence ID" value="WMV42759.1"/>
    <property type="molecule type" value="Genomic_DNA"/>
</dbReference>
<dbReference type="AlphaFoldDB" id="A0AAF0UBH3"/>
<evidence type="ECO:0000313" key="3">
    <source>
        <dbReference type="EMBL" id="WMV42759.1"/>
    </source>
</evidence>
<protein>
    <recommendedName>
        <fullName evidence="2">Protein kinase domain-containing protein</fullName>
    </recommendedName>
</protein>
<dbReference type="GO" id="GO:0004672">
    <property type="term" value="F:protein kinase activity"/>
    <property type="evidence" value="ECO:0007669"/>
    <property type="project" value="InterPro"/>
</dbReference>
<reference evidence="3" key="1">
    <citation type="submission" date="2023-08" db="EMBL/GenBank/DDBJ databases">
        <title>A de novo genome assembly of Solanum verrucosum Schlechtendal, a Mexican diploid species geographically isolated from the other diploid A-genome species in potato relatives.</title>
        <authorList>
            <person name="Hosaka K."/>
        </authorList>
    </citation>
    <scope>NUCLEOTIDE SEQUENCE</scope>
    <source>
        <tissue evidence="3">Young leaves</tissue>
    </source>
</reference>